<keyword evidence="2" id="KW-1185">Reference proteome</keyword>
<evidence type="ECO:0000313" key="1">
    <source>
        <dbReference type="EMBL" id="PNG20683.1"/>
    </source>
</evidence>
<accession>A0A2N8TNY5</accession>
<organism evidence="1 2">
    <name type="scientific">Streptomyces cahuitamycinicus</name>
    <dbReference type="NCBI Taxonomy" id="2070367"/>
    <lineage>
        <taxon>Bacteria</taxon>
        <taxon>Bacillati</taxon>
        <taxon>Actinomycetota</taxon>
        <taxon>Actinomycetes</taxon>
        <taxon>Kitasatosporales</taxon>
        <taxon>Streptomycetaceae</taxon>
        <taxon>Streptomyces</taxon>
    </lineage>
</organism>
<dbReference type="Proteomes" id="UP000235943">
    <property type="component" value="Unassembled WGS sequence"/>
</dbReference>
<reference evidence="1 2" key="1">
    <citation type="submission" date="2018-01" db="EMBL/GenBank/DDBJ databases">
        <title>Draft genome sequence of Streptomyces sp. 13K301.</title>
        <authorList>
            <person name="Sahin N."/>
            <person name="Saygin H."/>
            <person name="Ay H."/>
        </authorList>
    </citation>
    <scope>NUCLEOTIDE SEQUENCE [LARGE SCALE GENOMIC DNA]</scope>
    <source>
        <strain evidence="1 2">13K301</strain>
    </source>
</reference>
<gene>
    <name evidence="1" type="ORF">C1J00_18975</name>
</gene>
<evidence type="ECO:0008006" key="3">
    <source>
        <dbReference type="Google" id="ProtNLM"/>
    </source>
</evidence>
<dbReference type="AlphaFoldDB" id="A0A2N8TNY5"/>
<comment type="caution">
    <text evidence="1">The sequence shown here is derived from an EMBL/GenBank/DDBJ whole genome shotgun (WGS) entry which is preliminary data.</text>
</comment>
<sequence>MPSTARSTGPWVAVDPVVTDRLHGMVLALRAGVPGLTVDPVACRAGKRQRPSGSCISPACRAR</sequence>
<name>A0A2N8TNY5_9ACTN</name>
<protein>
    <recommendedName>
        <fullName evidence="3">Polysaccharide pyruvyl transferase domain-containing protein</fullName>
    </recommendedName>
</protein>
<dbReference type="EMBL" id="POUC01000129">
    <property type="protein sequence ID" value="PNG20683.1"/>
    <property type="molecule type" value="Genomic_DNA"/>
</dbReference>
<evidence type="ECO:0000313" key="2">
    <source>
        <dbReference type="Proteomes" id="UP000235943"/>
    </source>
</evidence>
<proteinExistence type="predicted"/>